<proteinExistence type="predicted"/>
<keyword evidence="7" id="KW-0057">Aromatic amino acid biosynthesis</keyword>
<dbReference type="Pfam" id="PF00218">
    <property type="entry name" value="IGPS"/>
    <property type="match status" value="1"/>
</dbReference>
<comment type="pathway">
    <text evidence="2">Amino-acid biosynthesis; L-tryptophan biosynthesis; L-tryptophan from chorismate: step 4/5.</text>
</comment>
<dbReference type="EMBL" id="AP012489">
    <property type="protein sequence ID" value="BAN89497.1"/>
    <property type="molecule type" value="Genomic_DNA"/>
</dbReference>
<sequence length="219" mass="23361">MRGIALISEYKRCAPGRFVAYIEPWTYSSLVAGFSTAFSVLTEPYWFCGSPDIIQVFLETGLPVLHKDFVVGRGQLLQAACHGASAALVILDTVGWRSLDNIYSQARDMGLDLLVETFRGGDAAAVAGSYPGVAVGINSRDLSTLKVDYMRMLVELELASSKGPGRALYVAESGIDAPDKAAEAVGRGAKAVLVGTAMMKKPELAREIIEAVKGRLSSV</sequence>
<dbReference type="InterPro" id="IPR013798">
    <property type="entry name" value="Indole-3-glycerol_P_synth_dom"/>
</dbReference>
<evidence type="ECO:0000313" key="10">
    <source>
        <dbReference type="EMBL" id="BAN89497.1"/>
    </source>
</evidence>
<dbReference type="PATRIC" id="fig|1198449.6.peg.28"/>
<feature type="domain" description="Indole-3-glycerol phosphate synthase" evidence="9">
    <location>
        <begin position="3"/>
        <end position="208"/>
    </location>
</feature>
<dbReference type="KEGG" id="acj:ACAM_0028"/>
<evidence type="ECO:0000259" key="9">
    <source>
        <dbReference type="Pfam" id="PF00218"/>
    </source>
</evidence>
<dbReference type="PANTHER" id="PTHR22854:SF2">
    <property type="entry name" value="INDOLE-3-GLYCEROL-PHOSPHATE SYNTHASE"/>
    <property type="match status" value="1"/>
</dbReference>
<comment type="catalytic activity">
    <reaction evidence="1">
        <text>1-(2-carboxyphenylamino)-1-deoxy-D-ribulose 5-phosphate + H(+) = (1S,2R)-1-C-(indol-3-yl)glycerol 3-phosphate + CO2 + H2O</text>
        <dbReference type="Rhea" id="RHEA:23476"/>
        <dbReference type="ChEBI" id="CHEBI:15377"/>
        <dbReference type="ChEBI" id="CHEBI:15378"/>
        <dbReference type="ChEBI" id="CHEBI:16526"/>
        <dbReference type="ChEBI" id="CHEBI:58613"/>
        <dbReference type="ChEBI" id="CHEBI:58866"/>
        <dbReference type="EC" id="4.1.1.48"/>
    </reaction>
</comment>
<dbReference type="InterPro" id="IPR011060">
    <property type="entry name" value="RibuloseP-bd_barrel"/>
</dbReference>
<dbReference type="eggNOG" id="arCOG01088">
    <property type="taxonomic scope" value="Archaea"/>
</dbReference>
<keyword evidence="5" id="KW-0210">Decarboxylase</keyword>
<dbReference type="GO" id="GO:0000162">
    <property type="term" value="P:L-tryptophan biosynthetic process"/>
    <property type="evidence" value="ECO:0007669"/>
    <property type="project" value="UniProtKB-UniPathway"/>
</dbReference>
<dbReference type="InterPro" id="IPR045186">
    <property type="entry name" value="Indole-3-glycerol_P_synth"/>
</dbReference>
<dbReference type="EC" id="4.1.1.48" evidence="3"/>
<dbReference type="PANTHER" id="PTHR22854">
    <property type="entry name" value="TRYPTOPHAN BIOSYNTHESIS PROTEIN"/>
    <property type="match status" value="1"/>
</dbReference>
<keyword evidence="6" id="KW-0822">Tryptophan biosynthesis</keyword>
<gene>
    <name evidence="10" type="ORF">ACAM_0028</name>
</gene>
<evidence type="ECO:0000256" key="1">
    <source>
        <dbReference type="ARBA" id="ARBA00001633"/>
    </source>
</evidence>
<dbReference type="AlphaFoldDB" id="U3T7K2"/>
<dbReference type="GO" id="GO:0004425">
    <property type="term" value="F:indole-3-glycerol-phosphate synthase activity"/>
    <property type="evidence" value="ECO:0007669"/>
    <property type="project" value="UniProtKB-EC"/>
</dbReference>
<evidence type="ECO:0000256" key="6">
    <source>
        <dbReference type="ARBA" id="ARBA00022822"/>
    </source>
</evidence>
<dbReference type="Proteomes" id="UP000016887">
    <property type="component" value="Chromosome"/>
</dbReference>
<dbReference type="GO" id="GO:0004640">
    <property type="term" value="F:phosphoribosylanthranilate isomerase activity"/>
    <property type="evidence" value="ECO:0007669"/>
    <property type="project" value="TreeGrafter"/>
</dbReference>
<dbReference type="SUPFAM" id="SSF51366">
    <property type="entry name" value="Ribulose-phoshate binding barrel"/>
    <property type="match status" value="1"/>
</dbReference>
<dbReference type="UniPathway" id="UPA00035">
    <property type="reaction ID" value="UER00043"/>
</dbReference>
<dbReference type="STRING" id="1198449.ACAM_0028"/>
<evidence type="ECO:0000256" key="3">
    <source>
        <dbReference type="ARBA" id="ARBA00012362"/>
    </source>
</evidence>
<keyword evidence="11" id="KW-1185">Reference proteome</keyword>
<evidence type="ECO:0000313" key="11">
    <source>
        <dbReference type="Proteomes" id="UP000016887"/>
    </source>
</evidence>
<dbReference type="InterPro" id="IPR013785">
    <property type="entry name" value="Aldolase_TIM"/>
</dbReference>
<evidence type="ECO:0000256" key="2">
    <source>
        <dbReference type="ARBA" id="ARBA00004696"/>
    </source>
</evidence>
<name>U3T7K2_9CREN</name>
<reference evidence="10 11" key="1">
    <citation type="journal article" date="2013" name="Appl. Environ. Microbiol.">
        <title>Variation of the Virus-Related Elements within Syntenic Genomes of the Hyperthermophilic Archaeon Aeropyrum.</title>
        <authorList>
            <person name="Daifuku T."/>
            <person name="Yoshida T."/>
            <person name="Kitamura T."/>
            <person name="Kawaichi S."/>
            <person name="Inoue T."/>
            <person name="Nomura K."/>
            <person name="Yoshida Y."/>
            <person name="Kuno S."/>
            <person name="Sako Y."/>
        </authorList>
    </citation>
    <scope>NUCLEOTIDE SEQUENCE [LARGE SCALE GENOMIC DNA]</scope>
    <source>
        <strain evidence="10 11">SY1</strain>
    </source>
</reference>
<dbReference type="Gene3D" id="3.20.20.70">
    <property type="entry name" value="Aldolase class I"/>
    <property type="match status" value="1"/>
</dbReference>
<accession>U3T7K2</accession>
<evidence type="ECO:0000256" key="8">
    <source>
        <dbReference type="ARBA" id="ARBA00023239"/>
    </source>
</evidence>
<organism evidence="10 11">
    <name type="scientific">Aeropyrum camini SY1 = JCM 12091</name>
    <dbReference type="NCBI Taxonomy" id="1198449"/>
    <lineage>
        <taxon>Archaea</taxon>
        <taxon>Thermoproteota</taxon>
        <taxon>Thermoprotei</taxon>
        <taxon>Desulfurococcales</taxon>
        <taxon>Desulfurococcaceae</taxon>
        <taxon>Aeropyrum</taxon>
    </lineage>
</organism>
<keyword evidence="4" id="KW-0028">Amino-acid biosynthesis</keyword>
<evidence type="ECO:0000256" key="5">
    <source>
        <dbReference type="ARBA" id="ARBA00022793"/>
    </source>
</evidence>
<protein>
    <recommendedName>
        <fullName evidence="3">indole-3-glycerol-phosphate synthase</fullName>
        <ecNumber evidence="3">4.1.1.48</ecNumber>
    </recommendedName>
</protein>
<evidence type="ECO:0000256" key="4">
    <source>
        <dbReference type="ARBA" id="ARBA00022605"/>
    </source>
</evidence>
<evidence type="ECO:0000256" key="7">
    <source>
        <dbReference type="ARBA" id="ARBA00023141"/>
    </source>
</evidence>
<keyword evidence="8" id="KW-0456">Lyase</keyword>